<protein>
    <recommendedName>
        <fullName evidence="2">Ig-like domain-containing protein</fullName>
    </recommendedName>
</protein>
<dbReference type="Pfam" id="PF13620">
    <property type="entry name" value="CarboxypepD_reg"/>
    <property type="match status" value="1"/>
</dbReference>
<evidence type="ECO:0000256" key="1">
    <source>
        <dbReference type="SAM" id="MobiDB-lite"/>
    </source>
</evidence>
<dbReference type="InterPro" id="IPR003599">
    <property type="entry name" value="Ig_sub"/>
</dbReference>
<dbReference type="InterPro" id="IPR008969">
    <property type="entry name" value="CarboxyPept-like_regulatory"/>
</dbReference>
<dbReference type="Proteomes" id="UP000269265">
    <property type="component" value="Unassembled WGS sequence"/>
</dbReference>
<dbReference type="SUPFAM" id="SSF49464">
    <property type="entry name" value="Carboxypeptidase regulatory domain-like"/>
    <property type="match status" value="1"/>
</dbReference>
<dbReference type="SUPFAM" id="SSF48726">
    <property type="entry name" value="Immunoglobulin"/>
    <property type="match status" value="1"/>
</dbReference>
<feature type="compositionally biased region" description="Polar residues" evidence="1">
    <location>
        <begin position="13"/>
        <end position="22"/>
    </location>
</feature>
<dbReference type="PROSITE" id="PS50835">
    <property type="entry name" value="IG_LIKE"/>
    <property type="match status" value="1"/>
</dbReference>
<accession>A0A3R8T152</accession>
<dbReference type="Gene3D" id="2.60.40.10">
    <property type="entry name" value="Immunoglobulins"/>
    <property type="match status" value="2"/>
</dbReference>
<dbReference type="EMBL" id="RSED01000010">
    <property type="protein sequence ID" value="RRS03718.1"/>
    <property type="molecule type" value="Genomic_DNA"/>
</dbReference>
<dbReference type="SMART" id="SM00409">
    <property type="entry name" value="IG"/>
    <property type="match status" value="2"/>
</dbReference>
<comment type="caution">
    <text evidence="3">The sequence shown here is derived from an EMBL/GenBank/DDBJ whole genome shotgun (WGS) entry which is preliminary data.</text>
</comment>
<organism evidence="3 4">
    <name type="scientific">Aquabacterium soli</name>
    <dbReference type="NCBI Taxonomy" id="2493092"/>
    <lineage>
        <taxon>Bacteria</taxon>
        <taxon>Pseudomonadati</taxon>
        <taxon>Pseudomonadota</taxon>
        <taxon>Betaproteobacteria</taxon>
        <taxon>Burkholderiales</taxon>
        <taxon>Aquabacterium</taxon>
    </lineage>
</organism>
<name>A0A3R8T152_9BURK</name>
<evidence type="ECO:0000259" key="2">
    <source>
        <dbReference type="PROSITE" id="PS50835"/>
    </source>
</evidence>
<dbReference type="InterPro" id="IPR013783">
    <property type="entry name" value="Ig-like_fold"/>
</dbReference>
<sequence length="801" mass="84003">MASLLQACGGGSNTPSTNTSQGEGLLTVSQALRGTVLTTANAPVPGAQVRWRNQTVTTDAQGHFQFDAAGSTDDALQVTHAGHAPGVHKLAGSAADHVVVVLTPHGVQQTLNAATGGDVVDTSSGARVHLPADGMVLHGSKQAASGNVTVTLTSIDPATSPGAMPGSYLVRSADGEVVPIESYGALHVSLTDAQGRRLDMAPGKKAVIRIPVTSRSAMPPATIPLLHLDEATGIWSFEGEAELKGRAPAWYYEGSVSHFTYWNADITLDTVYVSSCLVDGNGQPVAQQVLYSEGLDYTGIGTVTTDSQGRFRLPLRRGSRAMLSVQGNNYIDAVLGPHASDAAIEACYRLNPAPNNLTLVHQPEDATSVNGMARFVVKPAGAGPFKYQWQRNGVDIPPATGPTLTMWAVDAADGDKFRVVVRQGLNEVISREAVLHIAAESPPVVLGTARWVYVKAGELLSLSVDARGSGSLTYQWSFSGQAIAGATGPSLSIHGFTAHNQGEYHVVVSNRAGSVESDPWTVSLQASGSEGSGNAPTSELVRDVLSQLLNARELAYFATAGLADSDGTINLVPSPQDICTRGSGAWSLDGTPVIQMRALRPDTTHALIMSFNQCGLDDEELYNGSISLVQRISELLSTGRRTSLHSTFSNFSVGLGGALFNGRIDVDTDSTTTQNSHLTSKTIEPQPGFSVRLPNNSAVLVFTGGRVLISEDARFTQQEGVTTLRESQSYDNLSLTSSGSAFYATGSLTSTRSGSTNEATQTHAGEVVLQSAGPQVGRVFADTQGRLMVDIGGVISPFPGR</sequence>
<evidence type="ECO:0000313" key="4">
    <source>
        <dbReference type="Proteomes" id="UP000269265"/>
    </source>
</evidence>
<dbReference type="InterPro" id="IPR036179">
    <property type="entry name" value="Ig-like_dom_sf"/>
</dbReference>
<feature type="region of interest" description="Disordered" evidence="1">
    <location>
        <begin position="1"/>
        <end position="22"/>
    </location>
</feature>
<proteinExistence type="predicted"/>
<feature type="domain" description="Ig-like" evidence="2">
    <location>
        <begin position="442"/>
        <end position="523"/>
    </location>
</feature>
<evidence type="ECO:0000313" key="3">
    <source>
        <dbReference type="EMBL" id="RRS03718.1"/>
    </source>
</evidence>
<reference evidence="3 4" key="1">
    <citation type="submission" date="2018-12" db="EMBL/GenBank/DDBJ databases">
        <title>The whole draft genome of Aquabacterium sp. SJQ9.</title>
        <authorList>
            <person name="Sun L."/>
            <person name="Gao X."/>
            <person name="Chen W."/>
            <person name="Huang K."/>
        </authorList>
    </citation>
    <scope>NUCLEOTIDE SEQUENCE [LARGE SCALE GENOMIC DNA]</scope>
    <source>
        <strain evidence="3 4">SJQ9</strain>
    </source>
</reference>
<gene>
    <name evidence="3" type="ORF">EIP75_14105</name>
</gene>
<dbReference type="AlphaFoldDB" id="A0A3R8T152"/>
<keyword evidence="4" id="KW-1185">Reference proteome</keyword>
<dbReference type="OrthoDB" id="6372180at2"/>
<dbReference type="InterPro" id="IPR007110">
    <property type="entry name" value="Ig-like_dom"/>
</dbReference>
<dbReference type="RefSeq" id="WP_125243923.1">
    <property type="nucleotide sequence ID" value="NZ_RSED01000010.1"/>
</dbReference>